<feature type="domain" description="HTH cro/C1-type" evidence="4">
    <location>
        <begin position="53"/>
        <end position="106"/>
    </location>
</feature>
<sequence>MSNKLNNMLELAKELNAAGASPENLVQDIQNVIHARELNDKIKEVSAMSGSEIKTLRARFGMSQAVLARALGMSKESVSKWERGEKKPSGPALRMLRILETKGPEILVI</sequence>
<dbReference type="PANTHER" id="PTHR36511">
    <property type="entry name" value="MERR FAMILY BACTERIAL REGULATORY PROTEIN"/>
    <property type="match status" value="1"/>
</dbReference>
<keyword evidence="2" id="KW-0238">DNA-binding</keyword>
<dbReference type="CDD" id="cd00093">
    <property type="entry name" value="HTH_XRE"/>
    <property type="match status" value="1"/>
</dbReference>
<dbReference type="Proteomes" id="UP000092247">
    <property type="component" value="Unassembled WGS sequence"/>
</dbReference>
<name>A0A1B8H9X9_9GAMM</name>
<dbReference type="Gene3D" id="1.10.260.40">
    <property type="entry name" value="lambda repressor-like DNA-binding domains"/>
    <property type="match status" value="1"/>
</dbReference>
<evidence type="ECO:0000313" key="5">
    <source>
        <dbReference type="EMBL" id="OBU05886.1"/>
    </source>
</evidence>
<proteinExistence type="predicted"/>
<keyword evidence="3" id="KW-0804">Transcription</keyword>
<dbReference type="AlphaFoldDB" id="A0A1B8H9X9"/>
<dbReference type="EMBL" id="LZEX01000023">
    <property type="protein sequence ID" value="OBU05886.1"/>
    <property type="molecule type" value="Genomic_DNA"/>
</dbReference>
<gene>
    <name evidence="5" type="ORF">AYY17_05985</name>
</gene>
<evidence type="ECO:0000256" key="2">
    <source>
        <dbReference type="ARBA" id="ARBA00023125"/>
    </source>
</evidence>
<protein>
    <submittedName>
        <fullName evidence="5">Transcriptional regulator</fullName>
    </submittedName>
</protein>
<evidence type="ECO:0000256" key="1">
    <source>
        <dbReference type="ARBA" id="ARBA00023015"/>
    </source>
</evidence>
<dbReference type="RefSeq" id="WP_067424140.1">
    <property type="nucleotide sequence ID" value="NZ_LZEX01000023.1"/>
</dbReference>
<organism evidence="5 6">
    <name type="scientific">Morganella psychrotolerans</name>
    <dbReference type="NCBI Taxonomy" id="368603"/>
    <lineage>
        <taxon>Bacteria</taxon>
        <taxon>Pseudomonadati</taxon>
        <taxon>Pseudomonadota</taxon>
        <taxon>Gammaproteobacteria</taxon>
        <taxon>Enterobacterales</taxon>
        <taxon>Morganellaceae</taxon>
        <taxon>Morganella</taxon>
    </lineage>
</organism>
<evidence type="ECO:0000259" key="4">
    <source>
        <dbReference type="PROSITE" id="PS50943"/>
    </source>
</evidence>
<dbReference type="SUPFAM" id="SSF47413">
    <property type="entry name" value="lambda repressor-like DNA-binding domains"/>
    <property type="match status" value="1"/>
</dbReference>
<dbReference type="InterPro" id="IPR001387">
    <property type="entry name" value="Cro/C1-type_HTH"/>
</dbReference>
<reference evidence="5 6" key="1">
    <citation type="submission" date="2016-06" db="EMBL/GenBank/DDBJ databases">
        <authorList>
            <person name="Kjaerup R.B."/>
            <person name="Dalgaard T.S."/>
            <person name="Juul-Madsen H.R."/>
        </authorList>
    </citation>
    <scope>NUCLEOTIDE SEQUENCE [LARGE SCALE GENOMIC DNA]</scope>
    <source>
        <strain evidence="5 6">GCSL-Mp3</strain>
    </source>
</reference>
<dbReference type="InterPro" id="IPR010982">
    <property type="entry name" value="Lambda_DNA-bd_dom_sf"/>
</dbReference>
<dbReference type="PANTHER" id="PTHR36511:SF3">
    <property type="entry name" value="ANTITOXIN HIGA-2"/>
    <property type="match status" value="1"/>
</dbReference>
<dbReference type="Pfam" id="PF01381">
    <property type="entry name" value="HTH_3"/>
    <property type="match status" value="1"/>
</dbReference>
<accession>A0A1B8H9X9</accession>
<dbReference type="PROSITE" id="PS50943">
    <property type="entry name" value="HTH_CROC1"/>
    <property type="match status" value="1"/>
</dbReference>
<dbReference type="GO" id="GO:0003677">
    <property type="term" value="F:DNA binding"/>
    <property type="evidence" value="ECO:0007669"/>
    <property type="project" value="UniProtKB-KW"/>
</dbReference>
<evidence type="ECO:0000256" key="3">
    <source>
        <dbReference type="ARBA" id="ARBA00023163"/>
    </source>
</evidence>
<evidence type="ECO:0000313" key="6">
    <source>
        <dbReference type="Proteomes" id="UP000092247"/>
    </source>
</evidence>
<dbReference type="SMART" id="SM00530">
    <property type="entry name" value="HTH_XRE"/>
    <property type="match status" value="1"/>
</dbReference>
<dbReference type="InterPro" id="IPR052359">
    <property type="entry name" value="HTH-type_reg/antitoxin"/>
</dbReference>
<keyword evidence="1" id="KW-0805">Transcription regulation</keyword>
<comment type="caution">
    <text evidence="5">The sequence shown here is derived from an EMBL/GenBank/DDBJ whole genome shotgun (WGS) entry which is preliminary data.</text>
</comment>